<dbReference type="InterPro" id="IPR017970">
    <property type="entry name" value="Homeobox_CS"/>
</dbReference>
<name>A0A7M7G585_NASVI</name>
<reference evidence="11" key="1">
    <citation type="submission" date="2021-01" db="UniProtKB">
        <authorList>
            <consortium name="EnsemblMetazoa"/>
        </authorList>
    </citation>
    <scope>IDENTIFICATION</scope>
</reference>
<evidence type="ECO:0000256" key="5">
    <source>
        <dbReference type="ARBA" id="ARBA00023155"/>
    </source>
</evidence>
<dbReference type="KEGG" id="nvi:100110062"/>
<dbReference type="PROSITE" id="PS50071">
    <property type="entry name" value="HOMEOBOX_2"/>
    <property type="match status" value="1"/>
</dbReference>
<feature type="compositionally biased region" description="Polar residues" evidence="9">
    <location>
        <begin position="64"/>
        <end position="73"/>
    </location>
</feature>
<sequence length="448" mass="50606">MTSSVYYPSSDAGYWPCNYSMQDVSSYQQQQQPNYLQEPYQQSYNPYVQQQQQILPQHYSQQQRSPTEIVTRQPSPPYVAQPKPEPETSPPNSSLLESLLRHGKEAVPGNYVNSAVKTKTSPVTMSDPTLSTYIPCQTPPYTPGSSSSDRTSPMTSILGDSQDRFPCAAQQSSSVAAAGLNYPQQSYPGYAHAQSASGYGALHATSPVSPNASTFEGHGSTYANPYGNNNNNVVKKNARDGSEYEDEPMPTDFPWMKSNYGSCALDVKRSGQKRTRQTYTRYQTLELEKEFHFCRYLSRKRRVEIAHSLGLTERQIKIWFQNRRMKAKKDSKLGLSSPDNLGEDALNPGLVSTPNDQTPSVMNTTTTTTTSAMPQSNSLPEQQQQQQQLYQDCQLQRMHHGYMNYQQHQLHQQHQLPHQLQHHGYIDADYQRVYKHQQAAKLELHTGS</sequence>
<feature type="DNA-binding region" description="Homeobox" evidence="7">
    <location>
        <begin position="272"/>
        <end position="331"/>
    </location>
</feature>
<dbReference type="PANTHER" id="PTHR45659">
    <property type="entry name" value="HOMEOBOX PROTEIN HOX"/>
    <property type="match status" value="1"/>
</dbReference>
<dbReference type="SUPFAM" id="SSF46689">
    <property type="entry name" value="Homeodomain-like"/>
    <property type="match status" value="1"/>
</dbReference>
<dbReference type="InterPro" id="IPR001356">
    <property type="entry name" value="HD"/>
</dbReference>
<dbReference type="PRINTS" id="PR00024">
    <property type="entry name" value="HOMEOBOX"/>
</dbReference>
<evidence type="ECO:0000256" key="7">
    <source>
        <dbReference type="PROSITE-ProRule" id="PRU00108"/>
    </source>
</evidence>
<dbReference type="OMA" id="CQTPPYT"/>
<feature type="compositionally biased region" description="Polar residues" evidence="9">
    <location>
        <begin position="350"/>
        <end position="363"/>
    </location>
</feature>
<dbReference type="Gene3D" id="1.10.10.60">
    <property type="entry name" value="Homeodomain-like"/>
    <property type="match status" value="1"/>
</dbReference>
<dbReference type="InterPro" id="IPR050296">
    <property type="entry name" value="Antp_homeobox"/>
</dbReference>
<comment type="subcellular location">
    <subcellularLocation>
        <location evidence="1 7 8">Nucleus</location>
    </subcellularLocation>
</comment>
<dbReference type="GO" id="GO:0009952">
    <property type="term" value="P:anterior/posterior pattern specification"/>
    <property type="evidence" value="ECO:0007669"/>
    <property type="project" value="TreeGrafter"/>
</dbReference>
<evidence type="ECO:0000313" key="12">
    <source>
        <dbReference type="Proteomes" id="UP000002358"/>
    </source>
</evidence>
<evidence type="ECO:0000256" key="6">
    <source>
        <dbReference type="ARBA" id="ARBA00023242"/>
    </source>
</evidence>
<keyword evidence="4 7" id="KW-0238">DNA-binding</keyword>
<gene>
    <name evidence="11" type="primary">100110062</name>
</gene>
<evidence type="ECO:0000256" key="9">
    <source>
        <dbReference type="SAM" id="MobiDB-lite"/>
    </source>
</evidence>
<evidence type="ECO:0000256" key="3">
    <source>
        <dbReference type="ARBA" id="ARBA00022473"/>
    </source>
</evidence>
<dbReference type="Pfam" id="PF00046">
    <property type="entry name" value="Homeodomain"/>
    <property type="match status" value="1"/>
</dbReference>
<dbReference type="Proteomes" id="UP000002358">
    <property type="component" value="Chromosome 4"/>
</dbReference>
<feature type="region of interest" description="Disordered" evidence="9">
    <location>
        <begin position="212"/>
        <end position="250"/>
    </location>
</feature>
<dbReference type="PRINTS" id="PR00031">
    <property type="entry name" value="HTHREPRESSR"/>
</dbReference>
<accession>A0A7M7G585</accession>
<dbReference type="GO" id="GO:0005634">
    <property type="term" value="C:nucleus"/>
    <property type="evidence" value="ECO:0007669"/>
    <property type="project" value="UniProtKB-SubCell"/>
</dbReference>
<dbReference type="InterPro" id="IPR009057">
    <property type="entry name" value="Homeodomain-like_sf"/>
</dbReference>
<proteinExistence type="inferred from homology"/>
<evidence type="ECO:0000313" key="11">
    <source>
        <dbReference type="EnsemblMetazoa" id="XP_001603670"/>
    </source>
</evidence>
<dbReference type="AlphaFoldDB" id="A0A7M7G585"/>
<evidence type="ECO:0000256" key="8">
    <source>
        <dbReference type="RuleBase" id="RU000682"/>
    </source>
</evidence>
<dbReference type="PROSITE" id="PS00027">
    <property type="entry name" value="HOMEOBOX_1"/>
    <property type="match status" value="1"/>
</dbReference>
<feature type="domain" description="Homeobox" evidence="10">
    <location>
        <begin position="270"/>
        <end position="330"/>
    </location>
</feature>
<evidence type="ECO:0000256" key="1">
    <source>
        <dbReference type="ARBA" id="ARBA00004123"/>
    </source>
</evidence>
<dbReference type="InterPro" id="IPR020479">
    <property type="entry name" value="HD_metazoa"/>
</dbReference>
<dbReference type="SMR" id="A0A7M7G585"/>
<organism evidence="11 12">
    <name type="scientific">Nasonia vitripennis</name>
    <name type="common">Parasitic wasp</name>
    <dbReference type="NCBI Taxonomy" id="7425"/>
    <lineage>
        <taxon>Eukaryota</taxon>
        <taxon>Metazoa</taxon>
        <taxon>Ecdysozoa</taxon>
        <taxon>Arthropoda</taxon>
        <taxon>Hexapoda</taxon>
        <taxon>Insecta</taxon>
        <taxon>Pterygota</taxon>
        <taxon>Neoptera</taxon>
        <taxon>Endopterygota</taxon>
        <taxon>Hymenoptera</taxon>
        <taxon>Apocrita</taxon>
        <taxon>Proctotrupomorpha</taxon>
        <taxon>Chalcidoidea</taxon>
        <taxon>Pteromalidae</taxon>
        <taxon>Pteromalinae</taxon>
        <taxon>Nasonia</taxon>
    </lineage>
</organism>
<evidence type="ECO:0000256" key="4">
    <source>
        <dbReference type="ARBA" id="ARBA00023125"/>
    </source>
</evidence>
<dbReference type="GO" id="GO:0000981">
    <property type="term" value="F:DNA-binding transcription factor activity, RNA polymerase II-specific"/>
    <property type="evidence" value="ECO:0007669"/>
    <property type="project" value="InterPro"/>
</dbReference>
<dbReference type="CDD" id="cd00086">
    <property type="entry name" value="homeodomain"/>
    <property type="match status" value="1"/>
</dbReference>
<keyword evidence="3" id="KW-0217">Developmental protein</keyword>
<comment type="similarity">
    <text evidence="2">Belongs to the Antp homeobox family.</text>
</comment>
<feature type="region of interest" description="Disordered" evidence="9">
    <location>
        <begin position="329"/>
        <end position="376"/>
    </location>
</feature>
<keyword evidence="5 7" id="KW-0371">Homeobox</keyword>
<evidence type="ECO:0000256" key="2">
    <source>
        <dbReference type="ARBA" id="ARBA00009107"/>
    </source>
</evidence>
<dbReference type="PANTHER" id="PTHR45659:SF4">
    <property type="entry name" value="HOMEOBOX PROTEIN ABDOMINAL-A"/>
    <property type="match status" value="1"/>
</dbReference>
<feature type="region of interest" description="Disordered" evidence="9">
    <location>
        <begin position="55"/>
        <end position="95"/>
    </location>
</feature>
<dbReference type="InParanoid" id="A0A7M7G585"/>
<evidence type="ECO:0000259" key="10">
    <source>
        <dbReference type="PROSITE" id="PS50071"/>
    </source>
</evidence>
<dbReference type="EnsemblMetazoa" id="XM_001603620">
    <property type="protein sequence ID" value="XP_001603670"/>
    <property type="gene ID" value="LOC100110062"/>
</dbReference>
<protein>
    <recommendedName>
        <fullName evidence="10">Homeobox domain-containing protein</fullName>
    </recommendedName>
</protein>
<keyword evidence="6 7" id="KW-0539">Nucleus</keyword>
<dbReference type="SMART" id="SM00389">
    <property type="entry name" value="HOX"/>
    <property type="match status" value="1"/>
</dbReference>
<dbReference type="GO" id="GO:0000978">
    <property type="term" value="F:RNA polymerase II cis-regulatory region sequence-specific DNA binding"/>
    <property type="evidence" value="ECO:0007669"/>
    <property type="project" value="TreeGrafter"/>
</dbReference>
<dbReference type="InterPro" id="IPR000047">
    <property type="entry name" value="HTH_motif"/>
</dbReference>
<dbReference type="OrthoDB" id="6159439at2759"/>
<keyword evidence="12" id="KW-1185">Reference proteome</keyword>